<dbReference type="HOGENOM" id="CLU_1021766_0_0_5"/>
<dbReference type="Pfam" id="PF01936">
    <property type="entry name" value="NYN"/>
    <property type="match status" value="1"/>
</dbReference>
<keyword evidence="3" id="KW-1185">Reference proteome</keyword>
<proteinExistence type="predicted"/>
<feature type="domain" description="NYN" evidence="1">
    <location>
        <begin position="21"/>
        <end position="132"/>
    </location>
</feature>
<gene>
    <name evidence="2" type="ordered locus">AZOLI_p40544</name>
</gene>
<protein>
    <recommendedName>
        <fullName evidence="1">NYN domain-containing protein</fullName>
    </recommendedName>
</protein>
<name>G7ZGJ1_AZOL4</name>
<evidence type="ECO:0000313" key="3">
    <source>
        <dbReference type="Proteomes" id="UP000005667"/>
    </source>
</evidence>
<evidence type="ECO:0000313" key="2">
    <source>
        <dbReference type="EMBL" id="CBS90919.1"/>
    </source>
</evidence>
<dbReference type="OrthoDB" id="9783963at2"/>
<organism evidence="2 3">
    <name type="scientific">Azospirillum lipoferum (strain 4B)</name>
    <dbReference type="NCBI Taxonomy" id="862719"/>
    <lineage>
        <taxon>Bacteria</taxon>
        <taxon>Pseudomonadati</taxon>
        <taxon>Pseudomonadota</taxon>
        <taxon>Alphaproteobacteria</taxon>
        <taxon>Rhodospirillales</taxon>
        <taxon>Azospirillaceae</taxon>
        <taxon>Azospirillum</taxon>
    </lineage>
</organism>
<dbReference type="Proteomes" id="UP000005667">
    <property type="component" value="Plasmid AZO_p4"/>
</dbReference>
<dbReference type="InterPro" id="IPR021139">
    <property type="entry name" value="NYN"/>
</dbReference>
<evidence type="ECO:0000259" key="1">
    <source>
        <dbReference type="Pfam" id="PF01936"/>
    </source>
</evidence>
<sequence>MCCVGRTPTDESSSVSGDPTRLAVLIDAENVPVSIWPVVQRLLPRLGCSWFARAYACGDKGGWGAIDGVQLVDAGTEARGKNAADFLLAFDAGRIREAGTVDGFVLVTGDDGFTATVRALRDSGVAVHVIIPAIGESYGRRLAQFADTCLLAAPPAVVAVTSNPLAALPSHSSAPSAPLHGAAAKEARFVDAFRRCTPDSGGWVHLSKFGAALKSSGVSFKGKLFEVSSSMPVFEVRGPKGLDAAIRLRKTSVSVAQVIGKTSVAEAVKELF</sequence>
<dbReference type="PANTHER" id="PTHR35811:SF1">
    <property type="entry name" value="HTH OST-TYPE DOMAIN-CONTAINING PROTEIN"/>
    <property type="match status" value="1"/>
</dbReference>
<dbReference type="AlphaFoldDB" id="G7ZGJ1"/>
<keyword evidence="2" id="KW-0614">Plasmid</keyword>
<dbReference type="KEGG" id="ali:AZOLI_p40544"/>
<dbReference type="Gene3D" id="3.40.50.1010">
    <property type="entry name" value="5'-nuclease"/>
    <property type="match status" value="1"/>
</dbReference>
<accession>G7ZGJ1</accession>
<geneLocation type="plasmid" evidence="2 3">
    <name>AZO_p4</name>
</geneLocation>
<dbReference type="PANTHER" id="PTHR35811">
    <property type="entry name" value="SLR1870 PROTEIN"/>
    <property type="match status" value="1"/>
</dbReference>
<dbReference type="GO" id="GO:0004540">
    <property type="term" value="F:RNA nuclease activity"/>
    <property type="evidence" value="ECO:0007669"/>
    <property type="project" value="InterPro"/>
</dbReference>
<dbReference type="EMBL" id="FQ311872">
    <property type="protein sequence ID" value="CBS90919.1"/>
    <property type="molecule type" value="Genomic_DNA"/>
</dbReference>
<reference evidence="3" key="1">
    <citation type="journal article" date="2011" name="PLoS Genet.">
        <title>Azospirillum genomes reveal transition of bacteria from aquatic to terrestrial environments.</title>
        <authorList>
            <person name="Wisniewski-Dye F."/>
            <person name="Borziak K."/>
            <person name="Khalsa-Moyers G."/>
            <person name="Alexandre G."/>
            <person name="Sukharnikov L.O."/>
            <person name="Wuichet K."/>
            <person name="Hurst G.B."/>
            <person name="McDonald W.H."/>
            <person name="Robertson J.S."/>
            <person name="Barbe V."/>
            <person name="Calteau A."/>
            <person name="Rouy Z."/>
            <person name="Mangenot S."/>
            <person name="Prigent-Combaret C."/>
            <person name="Normand P."/>
            <person name="Boyer M."/>
            <person name="Siguier P."/>
            <person name="Dessaux Y."/>
            <person name="Elmerich C."/>
            <person name="Condemine G."/>
            <person name="Krishnen G."/>
            <person name="Kennedy I."/>
            <person name="Paterson A.H."/>
            <person name="Gonzalez V."/>
            <person name="Mavingui P."/>
            <person name="Zhulin I.B."/>
        </authorList>
    </citation>
    <scope>NUCLEOTIDE SEQUENCE [LARGE SCALE GENOMIC DNA]</scope>
    <source>
        <strain evidence="3">4B</strain>
    </source>
</reference>